<protein>
    <submittedName>
        <fullName evidence="2">Uncharacterized protein</fullName>
    </submittedName>
</protein>
<dbReference type="Proteomes" id="UP000580250">
    <property type="component" value="Unassembled WGS sequence"/>
</dbReference>
<keyword evidence="1" id="KW-0472">Membrane</keyword>
<accession>A0A6V7W3J4</accession>
<proteinExistence type="predicted"/>
<sequence>MGSQFLIILLNQIIFFRILLPGLRFWGDNNVNIAKRNRVRRSINREIKHRCDRIKDLNHNIIDNENPLNDKPFVLMELLLSVVL</sequence>
<evidence type="ECO:0000313" key="2">
    <source>
        <dbReference type="EMBL" id="CAD2181582.1"/>
    </source>
</evidence>
<keyword evidence="1" id="KW-0812">Transmembrane</keyword>
<comment type="caution">
    <text evidence="2">The sequence shown here is derived from an EMBL/GenBank/DDBJ whole genome shotgun (WGS) entry which is preliminary data.</text>
</comment>
<gene>
    <name evidence="2" type="ORF">MENT_LOCUS33734</name>
</gene>
<evidence type="ECO:0000256" key="1">
    <source>
        <dbReference type="SAM" id="Phobius"/>
    </source>
</evidence>
<keyword evidence="1" id="KW-1133">Transmembrane helix</keyword>
<evidence type="ECO:0000313" key="3">
    <source>
        <dbReference type="Proteomes" id="UP000580250"/>
    </source>
</evidence>
<feature type="transmembrane region" description="Helical" evidence="1">
    <location>
        <begin position="6"/>
        <end position="26"/>
    </location>
</feature>
<dbReference type="EMBL" id="CAJEWN010000403">
    <property type="protein sequence ID" value="CAD2181582.1"/>
    <property type="molecule type" value="Genomic_DNA"/>
</dbReference>
<dbReference type="AlphaFoldDB" id="A0A6V7W3J4"/>
<name>A0A6V7W3J4_MELEN</name>
<reference evidence="2 3" key="1">
    <citation type="submission" date="2020-08" db="EMBL/GenBank/DDBJ databases">
        <authorList>
            <person name="Koutsovoulos G."/>
            <person name="Danchin GJ E."/>
        </authorList>
    </citation>
    <scope>NUCLEOTIDE SEQUENCE [LARGE SCALE GENOMIC DNA]</scope>
</reference>
<organism evidence="2 3">
    <name type="scientific">Meloidogyne enterolobii</name>
    <name type="common">Root-knot nematode worm</name>
    <name type="synonym">Meloidogyne mayaguensis</name>
    <dbReference type="NCBI Taxonomy" id="390850"/>
    <lineage>
        <taxon>Eukaryota</taxon>
        <taxon>Metazoa</taxon>
        <taxon>Ecdysozoa</taxon>
        <taxon>Nematoda</taxon>
        <taxon>Chromadorea</taxon>
        <taxon>Rhabditida</taxon>
        <taxon>Tylenchina</taxon>
        <taxon>Tylenchomorpha</taxon>
        <taxon>Tylenchoidea</taxon>
        <taxon>Meloidogynidae</taxon>
        <taxon>Meloidogyninae</taxon>
        <taxon>Meloidogyne</taxon>
    </lineage>
</organism>